<dbReference type="PATRIC" id="fig|1306954.6.peg.3622"/>
<organism evidence="14 15">
    <name type="scientific">Marinobacter excellens LAMA 842</name>
    <dbReference type="NCBI Taxonomy" id="1306954"/>
    <lineage>
        <taxon>Bacteria</taxon>
        <taxon>Pseudomonadati</taxon>
        <taxon>Pseudomonadota</taxon>
        <taxon>Gammaproteobacteria</taxon>
        <taxon>Pseudomonadales</taxon>
        <taxon>Marinobacteraceae</taxon>
        <taxon>Marinobacter</taxon>
    </lineage>
</organism>
<feature type="transmembrane region" description="Helical" evidence="11">
    <location>
        <begin position="14"/>
        <end position="36"/>
    </location>
</feature>
<dbReference type="Gene3D" id="1.10.287.130">
    <property type="match status" value="1"/>
</dbReference>
<gene>
    <name evidence="14" type="ORF">J122_1646</name>
</gene>
<dbReference type="InterPro" id="IPR003594">
    <property type="entry name" value="HATPase_dom"/>
</dbReference>
<dbReference type="EMBL" id="LOCO01000006">
    <property type="protein sequence ID" value="KXO10552.1"/>
    <property type="molecule type" value="Genomic_DNA"/>
</dbReference>
<dbReference type="RefSeq" id="WP_061331736.1">
    <property type="nucleotide sequence ID" value="NZ_LOCO01000006.1"/>
</dbReference>
<keyword evidence="5 14" id="KW-0808">Transferase</keyword>
<dbReference type="InterPro" id="IPR003660">
    <property type="entry name" value="HAMP_dom"/>
</dbReference>
<dbReference type="Gene3D" id="3.30.565.10">
    <property type="entry name" value="Histidine kinase-like ATPase, C-terminal domain"/>
    <property type="match status" value="1"/>
</dbReference>
<dbReference type="SMART" id="SM00387">
    <property type="entry name" value="HATPase_c"/>
    <property type="match status" value="1"/>
</dbReference>
<proteinExistence type="predicted"/>
<comment type="subcellular location">
    <subcellularLocation>
        <location evidence="2">Membrane</location>
    </subcellularLocation>
</comment>
<feature type="domain" description="Histidine kinase" evidence="12">
    <location>
        <begin position="237"/>
        <end position="437"/>
    </location>
</feature>
<feature type="domain" description="HAMP" evidence="13">
    <location>
        <begin position="178"/>
        <end position="229"/>
    </location>
</feature>
<evidence type="ECO:0000313" key="14">
    <source>
        <dbReference type="EMBL" id="KXO10552.1"/>
    </source>
</evidence>
<feature type="transmembrane region" description="Helical" evidence="11">
    <location>
        <begin position="156"/>
        <end position="181"/>
    </location>
</feature>
<evidence type="ECO:0000259" key="13">
    <source>
        <dbReference type="PROSITE" id="PS50885"/>
    </source>
</evidence>
<dbReference type="AlphaFoldDB" id="A0A137SDR0"/>
<dbReference type="InterPro" id="IPR050428">
    <property type="entry name" value="TCS_sensor_his_kinase"/>
</dbReference>
<dbReference type="PANTHER" id="PTHR45436:SF5">
    <property type="entry name" value="SENSOR HISTIDINE KINASE TRCS"/>
    <property type="match status" value="1"/>
</dbReference>
<keyword evidence="7" id="KW-0418">Kinase</keyword>
<comment type="caution">
    <text evidence="14">The sequence shown here is derived from an EMBL/GenBank/DDBJ whole genome shotgun (WGS) entry which is preliminary data.</text>
</comment>
<evidence type="ECO:0000256" key="10">
    <source>
        <dbReference type="ARBA" id="ARBA00023136"/>
    </source>
</evidence>
<dbReference type="PANTHER" id="PTHR45436">
    <property type="entry name" value="SENSOR HISTIDINE KINASE YKOH"/>
    <property type="match status" value="1"/>
</dbReference>
<evidence type="ECO:0000256" key="5">
    <source>
        <dbReference type="ARBA" id="ARBA00022679"/>
    </source>
</evidence>
<dbReference type="EC" id="2.7.13.3" evidence="3"/>
<dbReference type="SUPFAM" id="SSF47384">
    <property type="entry name" value="Homodimeric domain of signal transducing histidine kinase"/>
    <property type="match status" value="1"/>
</dbReference>
<keyword evidence="10 11" id="KW-0472">Membrane</keyword>
<evidence type="ECO:0000256" key="8">
    <source>
        <dbReference type="ARBA" id="ARBA00022989"/>
    </source>
</evidence>
<dbReference type="Pfam" id="PF02518">
    <property type="entry name" value="HATPase_c"/>
    <property type="match status" value="1"/>
</dbReference>
<evidence type="ECO:0000256" key="4">
    <source>
        <dbReference type="ARBA" id="ARBA00022553"/>
    </source>
</evidence>
<evidence type="ECO:0000256" key="7">
    <source>
        <dbReference type="ARBA" id="ARBA00022777"/>
    </source>
</evidence>
<accession>A0A137SDR0</accession>
<keyword evidence="9" id="KW-0902">Two-component regulatory system</keyword>
<dbReference type="GO" id="GO:0005886">
    <property type="term" value="C:plasma membrane"/>
    <property type="evidence" value="ECO:0007669"/>
    <property type="project" value="TreeGrafter"/>
</dbReference>
<dbReference type="SUPFAM" id="SSF55874">
    <property type="entry name" value="ATPase domain of HSP90 chaperone/DNA topoisomerase II/histidine kinase"/>
    <property type="match status" value="1"/>
</dbReference>
<dbReference type="Proteomes" id="UP000070282">
    <property type="component" value="Unassembled WGS sequence"/>
</dbReference>
<dbReference type="PROSITE" id="PS50885">
    <property type="entry name" value="HAMP"/>
    <property type="match status" value="1"/>
</dbReference>
<evidence type="ECO:0000256" key="1">
    <source>
        <dbReference type="ARBA" id="ARBA00000085"/>
    </source>
</evidence>
<evidence type="ECO:0000256" key="2">
    <source>
        <dbReference type="ARBA" id="ARBA00004370"/>
    </source>
</evidence>
<name>A0A137SDR0_9GAMM</name>
<keyword evidence="6 11" id="KW-0812">Transmembrane</keyword>
<dbReference type="InterPro" id="IPR004358">
    <property type="entry name" value="Sig_transdc_His_kin-like_C"/>
</dbReference>
<dbReference type="InterPro" id="IPR036890">
    <property type="entry name" value="HATPase_C_sf"/>
</dbReference>
<dbReference type="PRINTS" id="PR00344">
    <property type="entry name" value="BCTRLSENSOR"/>
</dbReference>
<dbReference type="InterPro" id="IPR036097">
    <property type="entry name" value="HisK_dim/P_sf"/>
</dbReference>
<sequence length="437" mass="49831">MSRKQQRPSIKRKLLTFLTLTGFACTGLIFFSHTLLIDYIHDELHRQQLQAAANQLSKILTNDKEEITKSSLRNFSLSQYSVHIEDSQGRSFTSENIKPKLQVVESFRKPGIFHISDDDRSILGYYKMFNKRQDKLSVTIIERSSYSPNILDKIHVIIWIISFIILVTISMIIFIGVTIALKPLKMMSAQLTSLKKGERNRLDESVPEEFDELVKHLNRLLESYDKKLARSRHLAADISHSLKTPLSVINSMINDEAIPTTFASQIKSQLSEMHELIDTQMRKTEMSGQYIGKATPIIERALALVDVVSRIYPYKQIHLQETLPRELVWPIDERDFNEILGNVLDNASKWCSQEVHLHLKLNDDTLTILVEDDGPGVASHQLADLTRRQKRLDETTPGYGLGLSIVQEIINDYGGAMHFSTSPKGGLRVLIELPRSI</sequence>
<dbReference type="GO" id="GO:0000155">
    <property type="term" value="F:phosphorelay sensor kinase activity"/>
    <property type="evidence" value="ECO:0007669"/>
    <property type="project" value="InterPro"/>
</dbReference>
<evidence type="ECO:0000256" key="3">
    <source>
        <dbReference type="ARBA" id="ARBA00012438"/>
    </source>
</evidence>
<comment type="catalytic activity">
    <reaction evidence="1">
        <text>ATP + protein L-histidine = ADP + protein N-phospho-L-histidine.</text>
        <dbReference type="EC" id="2.7.13.3"/>
    </reaction>
</comment>
<protein>
    <recommendedName>
        <fullName evidence="3">histidine kinase</fullName>
        <ecNumber evidence="3">2.7.13.3</ecNumber>
    </recommendedName>
</protein>
<evidence type="ECO:0000256" key="9">
    <source>
        <dbReference type="ARBA" id="ARBA00023012"/>
    </source>
</evidence>
<dbReference type="PROSITE" id="PS50109">
    <property type="entry name" value="HIS_KIN"/>
    <property type="match status" value="1"/>
</dbReference>
<evidence type="ECO:0000256" key="6">
    <source>
        <dbReference type="ARBA" id="ARBA00022692"/>
    </source>
</evidence>
<evidence type="ECO:0000313" key="15">
    <source>
        <dbReference type="Proteomes" id="UP000070282"/>
    </source>
</evidence>
<dbReference type="PROSITE" id="PS51257">
    <property type="entry name" value="PROKAR_LIPOPROTEIN"/>
    <property type="match status" value="1"/>
</dbReference>
<keyword evidence="4" id="KW-0597">Phosphoprotein</keyword>
<dbReference type="InterPro" id="IPR005467">
    <property type="entry name" value="His_kinase_dom"/>
</dbReference>
<keyword evidence="15" id="KW-1185">Reference proteome</keyword>
<evidence type="ECO:0000259" key="12">
    <source>
        <dbReference type="PROSITE" id="PS50109"/>
    </source>
</evidence>
<evidence type="ECO:0000256" key="11">
    <source>
        <dbReference type="SAM" id="Phobius"/>
    </source>
</evidence>
<reference evidence="15" key="1">
    <citation type="submission" date="2015-12" db="EMBL/GenBank/DDBJ databases">
        <authorList>
            <person name="Lima A."/>
            <person name="Farahani Zayas N."/>
            <person name="Castro Da Silva M.A."/>
            <person name="Cabral A."/>
            <person name="Pessatti M.L."/>
        </authorList>
    </citation>
    <scope>NUCLEOTIDE SEQUENCE [LARGE SCALE GENOMIC DNA]</scope>
    <source>
        <strain evidence="15">LAMA 842</strain>
    </source>
</reference>
<keyword evidence="8 11" id="KW-1133">Transmembrane helix</keyword>